<dbReference type="InterPro" id="IPR006912">
    <property type="entry name" value="Harbinger_derived_prot"/>
</dbReference>
<accession>A0A3P6GVQ9</accession>
<dbReference type="PANTHER" id="PTHR47150:SF5">
    <property type="entry name" value="OS07G0546750 PROTEIN"/>
    <property type="match status" value="1"/>
</dbReference>
<dbReference type="EMBL" id="LR031879">
    <property type="protein sequence ID" value="VDD57739.1"/>
    <property type="molecule type" value="Genomic_DNA"/>
</dbReference>
<evidence type="ECO:0000313" key="1">
    <source>
        <dbReference type="EMBL" id="VDD57739.1"/>
    </source>
</evidence>
<reference evidence="1" key="1">
    <citation type="submission" date="2018-11" db="EMBL/GenBank/DDBJ databases">
        <authorList>
            <consortium name="Genoscope - CEA"/>
            <person name="William W."/>
        </authorList>
    </citation>
    <scope>NUCLEOTIDE SEQUENCE</scope>
</reference>
<organism evidence="1">
    <name type="scientific">Brassica oleracea</name>
    <name type="common">Wild cabbage</name>
    <dbReference type="NCBI Taxonomy" id="3712"/>
    <lineage>
        <taxon>Eukaryota</taxon>
        <taxon>Viridiplantae</taxon>
        <taxon>Streptophyta</taxon>
        <taxon>Embryophyta</taxon>
        <taxon>Tracheophyta</taxon>
        <taxon>Spermatophyta</taxon>
        <taxon>Magnoliopsida</taxon>
        <taxon>eudicotyledons</taxon>
        <taxon>Gunneridae</taxon>
        <taxon>Pentapetalae</taxon>
        <taxon>rosids</taxon>
        <taxon>malvids</taxon>
        <taxon>Brassicales</taxon>
        <taxon>Brassicaceae</taxon>
        <taxon>Brassiceae</taxon>
        <taxon>Brassica</taxon>
    </lineage>
</organism>
<protein>
    <recommendedName>
        <fullName evidence="2">DDE Tnp4 domain-containing protein</fullName>
    </recommendedName>
</protein>
<gene>
    <name evidence="1" type="ORF">BOLC8T50968H</name>
</gene>
<dbReference type="Pfam" id="PF04827">
    <property type="entry name" value="Plant_tran"/>
    <property type="match status" value="1"/>
</dbReference>
<name>A0A3P6GVQ9_BRAOL</name>
<sequence>MVDQVVDNFIDSMVHAHPNKPTRRAYIERDREVGHNQLWNDYFKENPTYPPEMFRRRFRMNKPLFLRIVERLSTECTAATRMLAYGQSGDTYDEYLRLGESTSRLCLENFTNGIIQLFGDEYLRRPTPDDLQRLLDVGEVRGFPGMICSIDCMHWQWKNYPTAWKGQYTCGSGKPTIVLEAVASQDLWIWHAFFGLSGTLNDINVLDRSPVFDDILEGRAPKVKFKVNNHTYRMAYYLTDGIYPNWSTFIQSISLPQGPKVELFAERQESSRKDVERAFGVLQSRFALLWDKENIGRIMRTCVIFHNMIVENERGGYTLTDTYEFESGESSRSSKVKRRTSFNIGNMLGIRNEVWDSKKHDRLKADLVENVWRKFGNADE</sequence>
<dbReference type="AlphaFoldDB" id="A0A3P6GVQ9"/>
<evidence type="ECO:0008006" key="2">
    <source>
        <dbReference type="Google" id="ProtNLM"/>
    </source>
</evidence>
<dbReference type="PANTHER" id="PTHR47150">
    <property type="entry name" value="OS12G0169200 PROTEIN"/>
    <property type="match status" value="1"/>
</dbReference>
<proteinExistence type="predicted"/>